<dbReference type="EMBL" id="CAJGYM010000004">
    <property type="protein sequence ID" value="CAD6186285.1"/>
    <property type="molecule type" value="Genomic_DNA"/>
</dbReference>
<feature type="domain" description="Tyrosine-protein phosphatase" evidence="2">
    <location>
        <begin position="136"/>
        <end position="366"/>
    </location>
</feature>
<dbReference type="InterPro" id="IPR050348">
    <property type="entry name" value="Protein-Tyr_Phosphatase"/>
</dbReference>
<sequence length="366" mass="42050">MDAAEIILLCVGGALLFLGILAILTTVTTCRRLKQNDQARTIDIKETSQEVNLSEIPSTAPEVEKRPEIKAKYRKTDFTENIEAKPTKRSLLRHTNLVLAPLEVSALQARAIQTEHSASHFFREMMSMRQDRDRLIMDEFQVLNQIDLGRRKTSMVAMQNLRKNRYADILAYDETRVHLLGDVYINASFITENGNPERYIATQGPIGVEEEAEDTAKSSTINDFWAMVWQHGAVCVLMLSHHFEHGIQKCGYYWPEIVGDQNKYGEIDVRLVTETESSSFIQREFDLCQGKVTRKLSHYQFLRWADAERAEHDFHLLQFMEIVRKQNFPPPIIVHCSAGVGRTGVFICVENVLWRAKNYGIVDIFR</sequence>
<dbReference type="Gene3D" id="3.90.190.10">
    <property type="entry name" value="Protein tyrosine phosphatase superfamily"/>
    <property type="match status" value="1"/>
</dbReference>
<proteinExistence type="predicted"/>
<dbReference type="PROSITE" id="PS50055">
    <property type="entry name" value="TYR_PHOSPHATASE_PTP"/>
    <property type="match status" value="1"/>
</dbReference>
<reference evidence="4" key="1">
    <citation type="submission" date="2020-10" db="EMBL/GenBank/DDBJ databases">
        <authorList>
            <person name="Kikuchi T."/>
        </authorList>
    </citation>
    <scope>NUCLEOTIDE SEQUENCE</scope>
    <source>
        <strain evidence="4">NKZ352</strain>
    </source>
</reference>
<dbReference type="PROSITE" id="PS00383">
    <property type="entry name" value="TYR_PHOSPHATASE_1"/>
    <property type="match status" value="1"/>
</dbReference>
<dbReference type="PANTHER" id="PTHR19134">
    <property type="entry name" value="RECEPTOR-TYPE TYROSINE-PROTEIN PHOSPHATASE"/>
    <property type="match status" value="1"/>
</dbReference>
<dbReference type="GO" id="GO:0008045">
    <property type="term" value="P:motor neuron axon guidance"/>
    <property type="evidence" value="ECO:0007669"/>
    <property type="project" value="TreeGrafter"/>
</dbReference>
<dbReference type="PROSITE" id="PS50056">
    <property type="entry name" value="TYR_PHOSPHATASE_2"/>
    <property type="match status" value="1"/>
</dbReference>
<evidence type="ECO:0000259" key="2">
    <source>
        <dbReference type="PROSITE" id="PS50055"/>
    </source>
</evidence>
<dbReference type="CDD" id="cd00047">
    <property type="entry name" value="PTPc"/>
    <property type="match status" value="1"/>
</dbReference>
<dbReference type="AlphaFoldDB" id="A0A8S1GRR2"/>
<evidence type="ECO:0000259" key="3">
    <source>
        <dbReference type="PROSITE" id="PS50056"/>
    </source>
</evidence>
<dbReference type="SUPFAM" id="SSF52799">
    <property type="entry name" value="(Phosphotyrosine protein) phosphatases II"/>
    <property type="match status" value="1"/>
</dbReference>
<dbReference type="GO" id="GO:0004725">
    <property type="term" value="F:protein tyrosine phosphatase activity"/>
    <property type="evidence" value="ECO:0007669"/>
    <property type="project" value="InterPro"/>
</dbReference>
<feature type="transmembrane region" description="Helical" evidence="1">
    <location>
        <begin position="6"/>
        <end position="30"/>
    </location>
</feature>
<keyword evidence="1" id="KW-0812">Transmembrane</keyword>
<dbReference type="InterPro" id="IPR000242">
    <property type="entry name" value="PTP_cat"/>
</dbReference>
<feature type="domain" description="Tyrosine specific protein phosphatases" evidence="3">
    <location>
        <begin position="317"/>
        <end position="366"/>
    </location>
</feature>
<dbReference type="OrthoDB" id="8609993at2759"/>
<dbReference type="InterPro" id="IPR029021">
    <property type="entry name" value="Prot-tyrosine_phosphatase-like"/>
</dbReference>
<dbReference type="PRINTS" id="PR00700">
    <property type="entry name" value="PRTYPHPHTASE"/>
</dbReference>
<evidence type="ECO:0000313" key="5">
    <source>
        <dbReference type="Proteomes" id="UP000835052"/>
    </source>
</evidence>
<keyword evidence="1" id="KW-1133">Transmembrane helix</keyword>
<dbReference type="InterPro" id="IPR016130">
    <property type="entry name" value="Tyr_Pase_AS"/>
</dbReference>
<dbReference type="Pfam" id="PF00102">
    <property type="entry name" value="Y_phosphatase"/>
    <property type="match status" value="1"/>
</dbReference>
<evidence type="ECO:0000313" key="4">
    <source>
        <dbReference type="EMBL" id="CAD6186285.1"/>
    </source>
</evidence>
<gene>
    <name evidence="4" type="ORF">CAUJ_LOCUS2204</name>
</gene>
<accession>A0A8S1GRR2</accession>
<protein>
    <recommendedName>
        <fullName evidence="6">Tyrosine-protein phosphatase domain-containing protein</fullName>
    </recommendedName>
</protein>
<evidence type="ECO:0000256" key="1">
    <source>
        <dbReference type="SAM" id="Phobius"/>
    </source>
</evidence>
<name>A0A8S1GRR2_9PELO</name>
<dbReference type="InterPro" id="IPR003595">
    <property type="entry name" value="Tyr_Pase_cat"/>
</dbReference>
<dbReference type="SMART" id="SM00404">
    <property type="entry name" value="PTPc_motif"/>
    <property type="match status" value="1"/>
</dbReference>
<dbReference type="PANTHER" id="PTHR19134:SF548">
    <property type="entry name" value="TYROSINE-PROTEIN PHOSPHATASE"/>
    <property type="match status" value="1"/>
</dbReference>
<evidence type="ECO:0008006" key="6">
    <source>
        <dbReference type="Google" id="ProtNLM"/>
    </source>
</evidence>
<dbReference type="SMART" id="SM00194">
    <property type="entry name" value="PTPc"/>
    <property type="match status" value="1"/>
</dbReference>
<dbReference type="InterPro" id="IPR000387">
    <property type="entry name" value="Tyr_Pase_dom"/>
</dbReference>
<keyword evidence="5" id="KW-1185">Reference proteome</keyword>
<dbReference type="Proteomes" id="UP000835052">
    <property type="component" value="Unassembled WGS sequence"/>
</dbReference>
<comment type="caution">
    <text evidence="4">The sequence shown here is derived from an EMBL/GenBank/DDBJ whole genome shotgun (WGS) entry which is preliminary data.</text>
</comment>
<keyword evidence="1" id="KW-0472">Membrane</keyword>
<organism evidence="4 5">
    <name type="scientific">Caenorhabditis auriculariae</name>
    <dbReference type="NCBI Taxonomy" id="2777116"/>
    <lineage>
        <taxon>Eukaryota</taxon>
        <taxon>Metazoa</taxon>
        <taxon>Ecdysozoa</taxon>
        <taxon>Nematoda</taxon>
        <taxon>Chromadorea</taxon>
        <taxon>Rhabditida</taxon>
        <taxon>Rhabditina</taxon>
        <taxon>Rhabditomorpha</taxon>
        <taxon>Rhabditoidea</taxon>
        <taxon>Rhabditidae</taxon>
        <taxon>Peloderinae</taxon>
        <taxon>Caenorhabditis</taxon>
    </lineage>
</organism>